<sequence>MGLSPQLAAILLCLLACTGNCTQGCNAKALKEIIHILNQVTEKGTPCTEMVVPDVLTARKAANSFLYGFSLQNTTEKELTCRASQVLRKFYFPHEVTLCLKNNSAVLQALRRLYRGISNLSPPDGAPGVPRVENKTAQWRAIITWPGQ</sequence>
<dbReference type="SMART" id="SM00190">
    <property type="entry name" value="IL4_13"/>
    <property type="match status" value="1"/>
</dbReference>
<dbReference type="GO" id="GO:0005125">
    <property type="term" value="F:cytokine activity"/>
    <property type="evidence" value="ECO:0007669"/>
    <property type="project" value="UniProtKB-KW"/>
</dbReference>
<dbReference type="SUPFAM" id="SSF47266">
    <property type="entry name" value="4-helical cytokines"/>
    <property type="match status" value="1"/>
</dbReference>
<organism evidence="14 15">
    <name type="scientific">Neotoma lepida</name>
    <name type="common">Desert woodrat</name>
    <dbReference type="NCBI Taxonomy" id="56216"/>
    <lineage>
        <taxon>Eukaryota</taxon>
        <taxon>Metazoa</taxon>
        <taxon>Chordata</taxon>
        <taxon>Craniata</taxon>
        <taxon>Vertebrata</taxon>
        <taxon>Euteleostomi</taxon>
        <taxon>Mammalia</taxon>
        <taxon>Eutheria</taxon>
        <taxon>Euarchontoglires</taxon>
        <taxon>Glires</taxon>
        <taxon>Rodentia</taxon>
        <taxon>Myomorpha</taxon>
        <taxon>Muroidea</taxon>
        <taxon>Cricetidae</taxon>
        <taxon>Neotominae</taxon>
        <taxon>Neotoma</taxon>
    </lineage>
</organism>
<keyword evidence="9" id="KW-1015">Disulfide bond</keyword>
<dbReference type="InterPro" id="IPR018096">
    <property type="entry name" value="IL-4/IL-13_CS"/>
</dbReference>
<dbReference type="InterPro" id="IPR009079">
    <property type="entry name" value="4_helix_cytokine-like_core"/>
</dbReference>
<dbReference type="GO" id="GO:0042113">
    <property type="term" value="P:B cell activation"/>
    <property type="evidence" value="ECO:0007669"/>
    <property type="project" value="UniProtKB-KW"/>
</dbReference>
<evidence type="ECO:0000256" key="11">
    <source>
        <dbReference type="ARBA" id="ARBA00030247"/>
    </source>
</evidence>
<evidence type="ECO:0000256" key="8">
    <source>
        <dbReference type="ARBA" id="ARBA00023030"/>
    </source>
</evidence>
<evidence type="ECO:0000256" key="4">
    <source>
        <dbReference type="ARBA" id="ARBA00022514"/>
    </source>
</evidence>
<evidence type="ECO:0000256" key="7">
    <source>
        <dbReference type="ARBA" id="ARBA00022936"/>
    </source>
</evidence>
<evidence type="ECO:0000256" key="1">
    <source>
        <dbReference type="ARBA" id="ARBA00004613"/>
    </source>
</evidence>
<evidence type="ECO:0000313" key="15">
    <source>
        <dbReference type="Proteomes" id="UP000092124"/>
    </source>
</evidence>
<feature type="chain" id="PRO_5008345645" description="Interleukin-4" evidence="13">
    <location>
        <begin position="28"/>
        <end position="148"/>
    </location>
</feature>
<dbReference type="GO" id="GO:0006955">
    <property type="term" value="P:immune response"/>
    <property type="evidence" value="ECO:0007669"/>
    <property type="project" value="InterPro"/>
</dbReference>
<evidence type="ECO:0000256" key="6">
    <source>
        <dbReference type="ARBA" id="ARBA00022729"/>
    </source>
</evidence>
<reference evidence="14 15" key="1">
    <citation type="submission" date="2016-06" db="EMBL/GenBank/DDBJ databases">
        <title>The Draft Genome Sequence and Annotation of the Desert Woodrat Neotoma lepida.</title>
        <authorList>
            <person name="Campbell M."/>
            <person name="Oakeson K.F."/>
            <person name="Yandell M."/>
            <person name="Halpert J.R."/>
            <person name="Dearing D."/>
        </authorList>
    </citation>
    <scope>NUCLEOTIDE SEQUENCE [LARGE SCALE GENOMIC DNA]</scope>
    <source>
        <strain evidence="14">417</strain>
        <tissue evidence="14">Liver</tissue>
    </source>
</reference>
<gene>
    <name evidence="14" type="ORF">A6R68_06250</name>
</gene>
<keyword evidence="10" id="KW-0325">Glycoprotein</keyword>
<dbReference type="AlphaFoldDB" id="A0A1A6GIQ2"/>
<dbReference type="GO" id="GO:0008083">
    <property type="term" value="F:growth factor activity"/>
    <property type="evidence" value="ECO:0007669"/>
    <property type="project" value="UniProtKB-KW"/>
</dbReference>
<accession>A0A1A6GIQ2</accession>
<dbReference type="Pfam" id="PF00727">
    <property type="entry name" value="IL4"/>
    <property type="match status" value="1"/>
</dbReference>
<comment type="similarity">
    <text evidence="2">Belongs to the IL-4/IL-13 family.</text>
</comment>
<name>A0A1A6GIQ2_NEOLE</name>
<evidence type="ECO:0000256" key="13">
    <source>
        <dbReference type="SAM" id="SignalP"/>
    </source>
</evidence>
<keyword evidence="7" id="KW-0075">B-cell activation</keyword>
<evidence type="ECO:0000256" key="9">
    <source>
        <dbReference type="ARBA" id="ARBA00023157"/>
    </source>
</evidence>
<keyword evidence="6 13" id="KW-0732">Signal</keyword>
<dbReference type="GO" id="GO:0005136">
    <property type="term" value="F:interleukin-4 receptor binding"/>
    <property type="evidence" value="ECO:0007669"/>
    <property type="project" value="InterPro"/>
</dbReference>
<dbReference type="PRINTS" id="PR00431">
    <property type="entry name" value="INTERLEUKIN4"/>
</dbReference>
<evidence type="ECO:0000256" key="3">
    <source>
        <dbReference type="ARBA" id="ARBA00019467"/>
    </source>
</evidence>
<evidence type="ECO:0000256" key="2">
    <source>
        <dbReference type="ARBA" id="ARBA00009855"/>
    </source>
</evidence>
<dbReference type="InterPro" id="IPR002354">
    <property type="entry name" value="IL-4"/>
</dbReference>
<dbReference type="STRING" id="56216.A0A1A6GIQ2"/>
<proteinExistence type="inferred from homology"/>
<keyword evidence="8" id="KW-0339">Growth factor</keyword>
<keyword evidence="5" id="KW-0964">Secreted</keyword>
<dbReference type="GO" id="GO:0050728">
    <property type="term" value="P:negative regulation of inflammatory response"/>
    <property type="evidence" value="ECO:0007669"/>
    <property type="project" value="TreeGrafter"/>
</dbReference>
<dbReference type="PANTHER" id="PTHR47401:SF1">
    <property type="entry name" value="INTERLEUKIN-4"/>
    <property type="match status" value="1"/>
</dbReference>
<comment type="subcellular location">
    <subcellularLocation>
        <location evidence="1">Secreted</location>
    </subcellularLocation>
</comment>
<evidence type="ECO:0000256" key="12">
    <source>
        <dbReference type="ARBA" id="ARBA00031287"/>
    </source>
</evidence>
<dbReference type="GO" id="GO:0045893">
    <property type="term" value="P:positive regulation of DNA-templated transcription"/>
    <property type="evidence" value="ECO:0007669"/>
    <property type="project" value="TreeGrafter"/>
</dbReference>
<keyword evidence="4" id="KW-0202">Cytokine</keyword>
<evidence type="ECO:0000256" key="5">
    <source>
        <dbReference type="ARBA" id="ARBA00022525"/>
    </source>
</evidence>
<dbReference type="GO" id="GO:0050776">
    <property type="term" value="P:regulation of immune response"/>
    <property type="evidence" value="ECO:0007669"/>
    <property type="project" value="TreeGrafter"/>
</dbReference>
<evidence type="ECO:0000313" key="14">
    <source>
        <dbReference type="EMBL" id="OBS65197.1"/>
    </source>
</evidence>
<dbReference type="EMBL" id="LZPO01097098">
    <property type="protein sequence ID" value="OBS65197.1"/>
    <property type="molecule type" value="Genomic_DNA"/>
</dbReference>
<keyword evidence="15" id="KW-1185">Reference proteome</keyword>
<comment type="caution">
    <text evidence="14">The sequence shown here is derived from an EMBL/GenBank/DDBJ whole genome shotgun (WGS) entry which is preliminary data.</text>
</comment>
<dbReference type="InterPro" id="IPR001325">
    <property type="entry name" value="IL-4/IL-13"/>
</dbReference>
<evidence type="ECO:0000256" key="10">
    <source>
        <dbReference type="ARBA" id="ARBA00023180"/>
    </source>
</evidence>
<dbReference type="Gene3D" id="1.20.1250.10">
    <property type="match status" value="2"/>
</dbReference>
<dbReference type="PROSITE" id="PS00838">
    <property type="entry name" value="INTERLEUKIN_4_13"/>
    <property type="match status" value="1"/>
</dbReference>
<dbReference type="PANTHER" id="PTHR47401">
    <property type="entry name" value="INTERLEUKIN-4"/>
    <property type="match status" value="1"/>
</dbReference>
<protein>
    <recommendedName>
        <fullName evidence="3">Interleukin-4</fullName>
    </recommendedName>
    <alternativeName>
        <fullName evidence="12">B-cell stimulatory factor 1</fullName>
    </alternativeName>
    <alternativeName>
        <fullName evidence="11">Lymphocyte stimulatory factor 1</fullName>
    </alternativeName>
</protein>
<dbReference type="Proteomes" id="UP000092124">
    <property type="component" value="Unassembled WGS sequence"/>
</dbReference>
<dbReference type="GO" id="GO:0035771">
    <property type="term" value="P:interleukin-4-mediated signaling pathway"/>
    <property type="evidence" value="ECO:0007669"/>
    <property type="project" value="TreeGrafter"/>
</dbReference>
<dbReference type="OrthoDB" id="9528087at2759"/>
<dbReference type="GO" id="GO:0005615">
    <property type="term" value="C:extracellular space"/>
    <property type="evidence" value="ECO:0007669"/>
    <property type="project" value="UniProtKB-KW"/>
</dbReference>
<feature type="signal peptide" evidence="13">
    <location>
        <begin position="1"/>
        <end position="27"/>
    </location>
</feature>